<sequence length="128" mass="14074">MRLDRFRCGSRSLPSSLHISLSTEIDRLSSSSIVDLSVSLVDLLFSLFSSLETGGVRFEGLWRCRRWGHGFTVDTEAFERAVVEISKLGGSGGGQLNVPPGRWLTAPFKLTSHMTLFLAEDSEILGVD</sequence>
<dbReference type="Gene3D" id="2.160.20.10">
    <property type="entry name" value="Single-stranded right-handed beta-helix, Pectin lyase-like"/>
    <property type="match status" value="1"/>
</dbReference>
<reference evidence="1 2" key="1">
    <citation type="submission" date="2021-05" db="EMBL/GenBank/DDBJ databases">
        <title>Genome Assembly of Synthetic Allotetraploid Brassica napus Reveals Homoeologous Exchanges between Subgenomes.</title>
        <authorList>
            <person name="Davis J.T."/>
        </authorList>
    </citation>
    <scope>NUCLEOTIDE SEQUENCE [LARGE SCALE GENOMIC DNA]</scope>
    <source>
        <strain evidence="2">cv. Da-Ae</strain>
        <tissue evidence="1">Seedling</tissue>
    </source>
</reference>
<dbReference type="InterPro" id="IPR012334">
    <property type="entry name" value="Pectin_lyas_fold"/>
</dbReference>
<dbReference type="SUPFAM" id="SSF51126">
    <property type="entry name" value="Pectin lyase-like"/>
    <property type="match status" value="1"/>
</dbReference>
<evidence type="ECO:0008006" key="3">
    <source>
        <dbReference type="Google" id="ProtNLM"/>
    </source>
</evidence>
<comment type="caution">
    <text evidence="1">The sequence shown here is derived from an EMBL/GenBank/DDBJ whole genome shotgun (WGS) entry which is preliminary data.</text>
</comment>
<dbReference type="PANTHER" id="PTHR31339">
    <property type="entry name" value="PECTIN LYASE-RELATED"/>
    <property type="match status" value="1"/>
</dbReference>
<keyword evidence="2" id="KW-1185">Reference proteome</keyword>
<organism evidence="1 2">
    <name type="scientific">Brassica napus</name>
    <name type="common">Rape</name>
    <dbReference type="NCBI Taxonomy" id="3708"/>
    <lineage>
        <taxon>Eukaryota</taxon>
        <taxon>Viridiplantae</taxon>
        <taxon>Streptophyta</taxon>
        <taxon>Embryophyta</taxon>
        <taxon>Tracheophyta</taxon>
        <taxon>Spermatophyta</taxon>
        <taxon>Magnoliopsida</taxon>
        <taxon>eudicotyledons</taxon>
        <taxon>Gunneridae</taxon>
        <taxon>Pentapetalae</taxon>
        <taxon>rosids</taxon>
        <taxon>malvids</taxon>
        <taxon>Brassicales</taxon>
        <taxon>Brassicaceae</taxon>
        <taxon>Brassiceae</taxon>
        <taxon>Brassica</taxon>
    </lineage>
</organism>
<dbReference type="PANTHER" id="PTHR31339:SF44">
    <property type="entry name" value="PECTIN LYASE-LIKE SUPERFAMILY PROTEIN"/>
    <property type="match status" value="1"/>
</dbReference>
<protein>
    <recommendedName>
        <fullName evidence="3">Polygalacturonase</fullName>
    </recommendedName>
</protein>
<accession>A0ABQ7ZBC1</accession>
<gene>
    <name evidence="1" type="ORF">HID58_064751</name>
</gene>
<name>A0ABQ7ZBC1_BRANA</name>
<evidence type="ECO:0000313" key="1">
    <source>
        <dbReference type="EMBL" id="KAH0877357.1"/>
    </source>
</evidence>
<dbReference type="InterPro" id="IPR051801">
    <property type="entry name" value="GH28_Enzymes"/>
</dbReference>
<proteinExistence type="predicted"/>
<dbReference type="Proteomes" id="UP000824890">
    <property type="component" value="Unassembled WGS sequence"/>
</dbReference>
<dbReference type="InterPro" id="IPR011050">
    <property type="entry name" value="Pectin_lyase_fold/virulence"/>
</dbReference>
<dbReference type="EMBL" id="JAGKQM010000015">
    <property type="protein sequence ID" value="KAH0877357.1"/>
    <property type="molecule type" value="Genomic_DNA"/>
</dbReference>
<evidence type="ECO:0000313" key="2">
    <source>
        <dbReference type="Proteomes" id="UP000824890"/>
    </source>
</evidence>